<comment type="caution">
    <text evidence="3">The sequence shown here is derived from an EMBL/GenBank/DDBJ whole genome shotgun (WGS) entry which is preliminary data.</text>
</comment>
<name>A0ABQ2URB8_9ACTN</name>
<feature type="transmembrane region" description="Helical" evidence="2">
    <location>
        <begin position="36"/>
        <end position="58"/>
    </location>
</feature>
<feature type="transmembrane region" description="Helical" evidence="2">
    <location>
        <begin position="188"/>
        <end position="209"/>
    </location>
</feature>
<feature type="compositionally biased region" description="Low complexity" evidence="1">
    <location>
        <begin position="1"/>
        <end position="14"/>
    </location>
</feature>
<evidence type="ECO:0000313" key="4">
    <source>
        <dbReference type="Proteomes" id="UP000654471"/>
    </source>
</evidence>
<keyword evidence="4" id="KW-1185">Reference proteome</keyword>
<protein>
    <recommendedName>
        <fullName evidence="5">Integral membrane protein</fullName>
    </recommendedName>
</protein>
<evidence type="ECO:0000256" key="1">
    <source>
        <dbReference type="SAM" id="MobiDB-lite"/>
    </source>
</evidence>
<proteinExistence type="predicted"/>
<evidence type="ECO:0000256" key="2">
    <source>
        <dbReference type="SAM" id="Phobius"/>
    </source>
</evidence>
<keyword evidence="2" id="KW-0812">Transmembrane</keyword>
<organism evidence="3 4">
    <name type="scientific">Streptomyces albospinus</name>
    <dbReference type="NCBI Taxonomy" id="285515"/>
    <lineage>
        <taxon>Bacteria</taxon>
        <taxon>Bacillati</taxon>
        <taxon>Actinomycetota</taxon>
        <taxon>Actinomycetes</taxon>
        <taxon>Kitasatosporales</taxon>
        <taxon>Streptomycetaceae</taxon>
        <taxon>Streptomyces</taxon>
    </lineage>
</organism>
<dbReference type="RefSeq" id="WP_189296341.1">
    <property type="nucleotide sequence ID" value="NZ_BMRP01000002.1"/>
</dbReference>
<dbReference type="EMBL" id="BMRP01000002">
    <property type="protein sequence ID" value="GGU46526.1"/>
    <property type="molecule type" value="Genomic_DNA"/>
</dbReference>
<evidence type="ECO:0008006" key="5">
    <source>
        <dbReference type="Google" id="ProtNLM"/>
    </source>
</evidence>
<feature type="transmembrane region" description="Helical" evidence="2">
    <location>
        <begin position="70"/>
        <end position="96"/>
    </location>
</feature>
<feature type="transmembrane region" description="Helical" evidence="2">
    <location>
        <begin position="358"/>
        <end position="378"/>
    </location>
</feature>
<dbReference type="InterPro" id="IPR047724">
    <property type="entry name" value="Streptophobe"/>
</dbReference>
<reference evidence="4" key="1">
    <citation type="journal article" date="2019" name="Int. J. Syst. Evol. Microbiol.">
        <title>The Global Catalogue of Microorganisms (GCM) 10K type strain sequencing project: providing services to taxonomists for standard genome sequencing and annotation.</title>
        <authorList>
            <consortium name="The Broad Institute Genomics Platform"/>
            <consortium name="The Broad Institute Genome Sequencing Center for Infectious Disease"/>
            <person name="Wu L."/>
            <person name="Ma J."/>
        </authorList>
    </citation>
    <scope>NUCLEOTIDE SEQUENCE [LARGE SCALE GENOMIC DNA]</scope>
    <source>
        <strain evidence="4">JCM 3399</strain>
    </source>
</reference>
<dbReference type="NCBIfam" id="NF038391">
    <property type="entry name" value="streptophobe"/>
    <property type="match status" value="1"/>
</dbReference>
<feature type="transmembrane region" description="Helical" evidence="2">
    <location>
        <begin position="134"/>
        <end position="156"/>
    </location>
</feature>
<sequence>MSQMRGPAAAGSGSPAPPGGAPAGGAPPFLRGWAEALGTALAGMVTMLVVAALGLWAAGAAGLPGGAFPAVVAAAVVTAAGGSVGAAGDAGIIVQANAALDVVPLSVTLAGALVTAAVFLLPLRHRAVASAGELLGRIARTVVCWLVLLLLLALAAHHDFTLTVGNDIADELGAVLGTTPTVGFRADIPATLGFGLLWVLAVLVLTFLVSRKAPLSSRLLHFQDSVRPPAYAMLLTLLVYVAIGLVVGVIELVAGDRPAQTLAVILLGLPNLAWLALGIGTGGGWVGHADKALGLPLPHVLDEVLHTRRGAHTLDLGSIGEYDGRVWLLVVLAAVVLLGAAFTAAVRSPARLPAWRCALEMAVALALTLLVVGLATRIDAHYGLSLIGVGDLAGNLGGGVTLEPQLWRLVGVGAAWGLVTGFLGSLLARRVRHRGEVRDAGDAGPPDR</sequence>
<feature type="region of interest" description="Disordered" evidence="1">
    <location>
        <begin position="1"/>
        <end position="24"/>
    </location>
</feature>
<gene>
    <name evidence="3" type="ORF">GCM10010211_07580</name>
</gene>
<feature type="transmembrane region" description="Helical" evidence="2">
    <location>
        <begin position="326"/>
        <end position="346"/>
    </location>
</feature>
<evidence type="ECO:0000313" key="3">
    <source>
        <dbReference type="EMBL" id="GGU46526.1"/>
    </source>
</evidence>
<feature type="transmembrane region" description="Helical" evidence="2">
    <location>
        <begin position="230"/>
        <end position="250"/>
    </location>
</feature>
<feature type="transmembrane region" description="Helical" evidence="2">
    <location>
        <begin position="102"/>
        <end position="122"/>
    </location>
</feature>
<keyword evidence="2" id="KW-0472">Membrane</keyword>
<accession>A0ABQ2URB8</accession>
<keyword evidence="2" id="KW-1133">Transmembrane helix</keyword>
<dbReference type="Proteomes" id="UP000654471">
    <property type="component" value="Unassembled WGS sequence"/>
</dbReference>
<feature type="transmembrane region" description="Helical" evidence="2">
    <location>
        <begin position="406"/>
        <end position="428"/>
    </location>
</feature>